<keyword evidence="8" id="KW-1185">Reference proteome</keyword>
<gene>
    <name evidence="7" type="ORF">KEG57_53330</name>
</gene>
<dbReference type="RefSeq" id="WP_272428506.1">
    <property type="nucleotide sequence ID" value="NZ_JAGTJJ010000107.1"/>
</dbReference>
<dbReference type="GO" id="GO:0004386">
    <property type="term" value="F:helicase activity"/>
    <property type="evidence" value="ECO:0007669"/>
    <property type="project" value="UniProtKB-KW"/>
</dbReference>
<dbReference type="AlphaFoldDB" id="A0A9X3XH01"/>
<comment type="caution">
    <text evidence="7">The sequence shown here is derived from an EMBL/GenBank/DDBJ whole genome shotgun (WGS) entry which is preliminary data.</text>
</comment>
<reference evidence="7 8" key="1">
    <citation type="submission" date="2021-04" db="EMBL/GenBank/DDBJ databases">
        <title>Genome analysis of Polyangium sp.</title>
        <authorList>
            <person name="Li Y."/>
            <person name="Wang J."/>
        </authorList>
    </citation>
    <scope>NUCLEOTIDE SEQUENCE [LARGE SCALE GENOMIC DNA]</scope>
    <source>
        <strain evidence="7 8">SDU14</strain>
    </source>
</reference>
<dbReference type="SMART" id="SM00490">
    <property type="entry name" value="HELICc"/>
    <property type="match status" value="1"/>
</dbReference>
<dbReference type="PROSITE" id="PS51194">
    <property type="entry name" value="HELICASE_CTER"/>
    <property type="match status" value="1"/>
</dbReference>
<keyword evidence="3 7" id="KW-0347">Helicase</keyword>
<evidence type="ECO:0000259" key="5">
    <source>
        <dbReference type="PROSITE" id="PS51192"/>
    </source>
</evidence>
<dbReference type="PANTHER" id="PTHR47961">
    <property type="entry name" value="DNA POLYMERASE THETA, PUTATIVE (AFU_ORTHOLOGUE AFUA_1G05260)-RELATED"/>
    <property type="match status" value="1"/>
</dbReference>
<keyword evidence="4" id="KW-0067">ATP-binding</keyword>
<evidence type="ECO:0000313" key="7">
    <source>
        <dbReference type="EMBL" id="MDC3989355.1"/>
    </source>
</evidence>
<evidence type="ECO:0000259" key="6">
    <source>
        <dbReference type="PROSITE" id="PS51194"/>
    </source>
</evidence>
<feature type="domain" description="Helicase ATP-binding" evidence="5">
    <location>
        <begin position="115"/>
        <end position="240"/>
    </location>
</feature>
<dbReference type="SUPFAM" id="SSF52540">
    <property type="entry name" value="P-loop containing nucleoside triphosphate hydrolases"/>
    <property type="match status" value="1"/>
</dbReference>
<dbReference type="Proteomes" id="UP001151081">
    <property type="component" value="Unassembled WGS sequence"/>
</dbReference>
<dbReference type="PANTHER" id="PTHR47961:SF6">
    <property type="entry name" value="DNA-DIRECTED DNA POLYMERASE"/>
    <property type="match status" value="1"/>
</dbReference>
<dbReference type="InterPro" id="IPR014001">
    <property type="entry name" value="Helicase_ATP-bd"/>
</dbReference>
<dbReference type="InterPro" id="IPR011545">
    <property type="entry name" value="DEAD/DEAH_box_helicase_dom"/>
</dbReference>
<name>A0A9X3XH01_9BACT</name>
<dbReference type="Pfam" id="PF00270">
    <property type="entry name" value="DEAD"/>
    <property type="match status" value="1"/>
</dbReference>
<keyword evidence="1" id="KW-0547">Nucleotide-binding</keyword>
<evidence type="ECO:0000256" key="1">
    <source>
        <dbReference type="ARBA" id="ARBA00022741"/>
    </source>
</evidence>
<evidence type="ECO:0000256" key="4">
    <source>
        <dbReference type="ARBA" id="ARBA00022840"/>
    </source>
</evidence>
<dbReference type="SMART" id="SM00487">
    <property type="entry name" value="DEXDc"/>
    <property type="match status" value="1"/>
</dbReference>
<dbReference type="Gene3D" id="3.40.50.300">
    <property type="entry name" value="P-loop containing nucleotide triphosphate hydrolases"/>
    <property type="match status" value="2"/>
</dbReference>
<keyword evidence="2" id="KW-0378">Hydrolase</keyword>
<dbReference type="GO" id="GO:0003676">
    <property type="term" value="F:nucleic acid binding"/>
    <property type="evidence" value="ECO:0007669"/>
    <property type="project" value="InterPro"/>
</dbReference>
<evidence type="ECO:0000256" key="2">
    <source>
        <dbReference type="ARBA" id="ARBA00022801"/>
    </source>
</evidence>
<organism evidence="7 8">
    <name type="scientific">Polyangium jinanense</name>
    <dbReference type="NCBI Taxonomy" id="2829994"/>
    <lineage>
        <taxon>Bacteria</taxon>
        <taxon>Pseudomonadati</taxon>
        <taxon>Myxococcota</taxon>
        <taxon>Polyangia</taxon>
        <taxon>Polyangiales</taxon>
        <taxon>Polyangiaceae</taxon>
        <taxon>Polyangium</taxon>
    </lineage>
</organism>
<sequence>MTYAELRALVSNRDALASDPLRALRAVATFAAADAYGPESQKLLLRLLEHRSSLEKFVAPINDLVRRFGLFPYINDIEALSVADRIAVEVHRPALSTQLALPEALVFHREQAAVYYALLSGKSVILSAPTSFGKSLIIDAIVASNRYHNIVVVLPTLALVDETRRRLMRFRSNYKVITHGGQRPSDQNIYVLTQERVVDVVPGVDVDFFVIDEFYKLSPSLETEEEDARSNILNQAFYLLHQTGAQFYLLGPNIHSLTPESAEKVDCEFVRTEYSTVVTDVVVVPPGETDDERLLRLVKTLDEPTIVYCRAPGRAADVAVLLSKNVGSVALETDVAAGWVGAAFHPEWSFVEALKNGIGLHHGQIPRALAQYVVRRFNDGLLRFLVCTSTLIEGVNTKAKNIIVCDDYVGNQKLDFFTFNNIRGRSGRMFQHFVGRVFLFHAEPIRELPVVDVPVLSQRDSASTSLLLQLDEGDLSERSRERLLDYQGQDILSLDTLRNNAGIDPDLQLMLAKELRDNWGKHHWYLSWTGVPTFDQLLSLCTLLRDYPLGGRQRSAVAPKGEASLLKKLEKRKPLHELIVAQIKHTKSAEGAVNTVLKFVRNYAMFLFPKAVRALDRIQREVFAGLGHSVGDFESYVRQVENLFHDGCLIALDEYGIPLQLAMKLRSGGVRSGAELDDVLEWLRAVDPTTITTDPFELLLIREAQEGL</sequence>
<dbReference type="InterPro" id="IPR050474">
    <property type="entry name" value="Hel308_SKI2-like"/>
</dbReference>
<dbReference type="GO" id="GO:0005524">
    <property type="term" value="F:ATP binding"/>
    <property type="evidence" value="ECO:0007669"/>
    <property type="project" value="UniProtKB-KW"/>
</dbReference>
<dbReference type="EMBL" id="JAGTJJ010000107">
    <property type="protein sequence ID" value="MDC3989355.1"/>
    <property type="molecule type" value="Genomic_DNA"/>
</dbReference>
<dbReference type="InterPro" id="IPR001650">
    <property type="entry name" value="Helicase_C-like"/>
</dbReference>
<proteinExistence type="predicted"/>
<accession>A0A9X3XH01</accession>
<dbReference type="PROSITE" id="PS51192">
    <property type="entry name" value="HELICASE_ATP_BIND_1"/>
    <property type="match status" value="1"/>
</dbReference>
<dbReference type="InterPro" id="IPR027417">
    <property type="entry name" value="P-loop_NTPase"/>
</dbReference>
<evidence type="ECO:0000256" key="3">
    <source>
        <dbReference type="ARBA" id="ARBA00022806"/>
    </source>
</evidence>
<dbReference type="Pfam" id="PF00271">
    <property type="entry name" value="Helicase_C"/>
    <property type="match status" value="1"/>
</dbReference>
<protein>
    <submittedName>
        <fullName evidence="7">DEAD/DEAH box helicase</fullName>
    </submittedName>
</protein>
<dbReference type="GO" id="GO:0016787">
    <property type="term" value="F:hydrolase activity"/>
    <property type="evidence" value="ECO:0007669"/>
    <property type="project" value="UniProtKB-KW"/>
</dbReference>
<evidence type="ECO:0000313" key="8">
    <source>
        <dbReference type="Proteomes" id="UP001151081"/>
    </source>
</evidence>
<feature type="domain" description="Helicase C-terminal" evidence="6">
    <location>
        <begin position="293"/>
        <end position="492"/>
    </location>
</feature>